<gene>
    <name evidence="4" type="ORF">QO010_001292</name>
</gene>
<comment type="caution">
    <text evidence="4">The sequence shown here is derived from an EMBL/GenBank/DDBJ whole genome shotgun (WGS) entry which is preliminary data.</text>
</comment>
<name>A0ABU0INE1_9CAUL</name>
<dbReference type="SUPFAM" id="SSF46689">
    <property type="entry name" value="Homeodomain-like"/>
    <property type="match status" value="1"/>
</dbReference>
<feature type="DNA-binding region" description="H-T-H motif" evidence="2">
    <location>
        <begin position="31"/>
        <end position="50"/>
    </location>
</feature>
<dbReference type="PRINTS" id="PR00455">
    <property type="entry name" value="HTHTETR"/>
</dbReference>
<dbReference type="InterPro" id="IPR041467">
    <property type="entry name" value="Sco4008_C"/>
</dbReference>
<accession>A0ABU0INE1</accession>
<keyword evidence="1 2" id="KW-0238">DNA-binding</keyword>
<dbReference type="RefSeq" id="WP_307347505.1">
    <property type="nucleotide sequence ID" value="NZ_JAUSVS010000002.1"/>
</dbReference>
<evidence type="ECO:0000313" key="5">
    <source>
        <dbReference type="Proteomes" id="UP001228905"/>
    </source>
</evidence>
<sequence length="195" mass="21646">MGERRDAERTRAKIMAAAREEFAAHGLAGARIEAIARRAGIAKQLIYHYFSGKEALFEATLESKYRQHRAASPGEGPGALFRHRFEAAAHDPVWMRFLTWEAAEHPESGRIVAEDVRREAIARQAALIAQRQAGGELPADLDPALLQLAIYALAIYPLAFGQVTRMITDRSPEDPRFQADWAAFLTELGARLAPK</sequence>
<dbReference type="PROSITE" id="PS50977">
    <property type="entry name" value="HTH_TETR_2"/>
    <property type="match status" value="1"/>
</dbReference>
<dbReference type="Gene3D" id="1.10.357.10">
    <property type="entry name" value="Tetracycline Repressor, domain 2"/>
    <property type="match status" value="1"/>
</dbReference>
<dbReference type="SUPFAM" id="SSF48498">
    <property type="entry name" value="Tetracyclin repressor-like, C-terminal domain"/>
    <property type="match status" value="1"/>
</dbReference>
<protein>
    <submittedName>
        <fullName evidence="4">AcrR family transcriptional regulator</fullName>
    </submittedName>
</protein>
<dbReference type="InterPro" id="IPR009057">
    <property type="entry name" value="Homeodomain-like_sf"/>
</dbReference>
<evidence type="ECO:0000256" key="1">
    <source>
        <dbReference type="ARBA" id="ARBA00023125"/>
    </source>
</evidence>
<dbReference type="InterPro" id="IPR050109">
    <property type="entry name" value="HTH-type_TetR-like_transc_reg"/>
</dbReference>
<dbReference type="PANTHER" id="PTHR30328">
    <property type="entry name" value="TRANSCRIPTIONAL REPRESSOR"/>
    <property type="match status" value="1"/>
</dbReference>
<organism evidence="4 5">
    <name type="scientific">Caulobacter ginsengisoli</name>
    <dbReference type="NCBI Taxonomy" id="400775"/>
    <lineage>
        <taxon>Bacteria</taxon>
        <taxon>Pseudomonadati</taxon>
        <taxon>Pseudomonadota</taxon>
        <taxon>Alphaproteobacteria</taxon>
        <taxon>Caulobacterales</taxon>
        <taxon>Caulobacteraceae</taxon>
        <taxon>Caulobacter</taxon>
    </lineage>
</organism>
<evidence type="ECO:0000256" key="2">
    <source>
        <dbReference type="PROSITE-ProRule" id="PRU00335"/>
    </source>
</evidence>
<evidence type="ECO:0000313" key="4">
    <source>
        <dbReference type="EMBL" id="MDQ0463521.1"/>
    </source>
</evidence>
<dbReference type="InterPro" id="IPR001647">
    <property type="entry name" value="HTH_TetR"/>
</dbReference>
<dbReference type="EMBL" id="JAUSVS010000002">
    <property type="protein sequence ID" value="MDQ0463521.1"/>
    <property type="molecule type" value="Genomic_DNA"/>
</dbReference>
<dbReference type="Proteomes" id="UP001228905">
    <property type="component" value="Unassembled WGS sequence"/>
</dbReference>
<reference evidence="4 5" key="1">
    <citation type="submission" date="2023-07" db="EMBL/GenBank/DDBJ databases">
        <title>Genomic Encyclopedia of Type Strains, Phase IV (KMG-IV): sequencing the most valuable type-strain genomes for metagenomic binning, comparative biology and taxonomic classification.</title>
        <authorList>
            <person name="Goeker M."/>
        </authorList>
    </citation>
    <scope>NUCLEOTIDE SEQUENCE [LARGE SCALE GENOMIC DNA]</scope>
    <source>
        <strain evidence="4 5">DSM 18695</strain>
    </source>
</reference>
<evidence type="ECO:0000259" key="3">
    <source>
        <dbReference type="PROSITE" id="PS50977"/>
    </source>
</evidence>
<feature type="domain" description="HTH tetR-type" evidence="3">
    <location>
        <begin position="8"/>
        <end position="68"/>
    </location>
</feature>
<dbReference type="Pfam" id="PF17926">
    <property type="entry name" value="TetR_C_21"/>
    <property type="match status" value="1"/>
</dbReference>
<keyword evidence="5" id="KW-1185">Reference proteome</keyword>
<dbReference type="PANTHER" id="PTHR30328:SF54">
    <property type="entry name" value="HTH-TYPE TRANSCRIPTIONAL REPRESSOR SCO4008"/>
    <property type="match status" value="1"/>
</dbReference>
<dbReference type="InterPro" id="IPR036271">
    <property type="entry name" value="Tet_transcr_reg_TetR-rel_C_sf"/>
</dbReference>
<proteinExistence type="predicted"/>
<dbReference type="Pfam" id="PF00440">
    <property type="entry name" value="TetR_N"/>
    <property type="match status" value="1"/>
</dbReference>